<sequence length="394" mass="42490">MSGCGHTPARPARRRPPLPVRKRPLPTDKALGLRRTPSHPAPRPRRRLTGRDDDGQANILLLFGLTLALLALTLLFVRVGAANDSRSQVQTAADAAALAAVSALQEQAARDIVNDVYPMPWFDEEVAEKRAEEYARANGAVLTDIRASDNVMGRSGNIVRVEVRGAVCQKELEEDGSRPWNDVVCDGTEDDVDTVVGNAAAIAIVRIPHPCGRDGDGLVCDGGPVTEVADAKRLIDVHLVDQEGRYVFDPQYVGGGGATVDCSSLGALHPTMCAVHERLQVEFPGFYLSAGGQRTEPGSDHHTGEAVDYMMAELGAVPTPEMHASAVTVINWVIQNARQLGVKGIIYDYHIWNATRGDPVGPWESVRRPLSDRGSNTQNHVDHIHLAAGDGPMR</sequence>
<keyword evidence="6" id="KW-1185">Reference proteome</keyword>
<feature type="compositionally biased region" description="Basic residues" evidence="1">
    <location>
        <begin position="11"/>
        <end position="24"/>
    </location>
</feature>
<gene>
    <name evidence="5" type="ORF">NOSIN_02670</name>
</gene>
<dbReference type="InterPro" id="IPR028087">
    <property type="entry name" value="Tad_N"/>
</dbReference>
<dbReference type="AlphaFoldDB" id="A0A1V3BWT8"/>
<name>A0A1V3BWT8_9ACTN</name>
<dbReference type="STRING" id="501010.NOSIN_02670"/>
<comment type="caution">
    <text evidence="5">The sequence shown here is derived from an EMBL/GenBank/DDBJ whole genome shotgun (WGS) entry which is preliminary data.</text>
</comment>
<evidence type="ECO:0000313" key="6">
    <source>
        <dbReference type="Proteomes" id="UP000189004"/>
    </source>
</evidence>
<evidence type="ECO:0000259" key="3">
    <source>
        <dbReference type="Pfam" id="PF13400"/>
    </source>
</evidence>
<feature type="domain" description="Putative Flp pilus-assembly TadG-like N-terminal" evidence="3">
    <location>
        <begin position="55"/>
        <end position="102"/>
    </location>
</feature>
<accession>A0A1V3BWT8</accession>
<dbReference type="Proteomes" id="UP000189004">
    <property type="component" value="Unassembled WGS sequence"/>
</dbReference>
<feature type="transmembrane region" description="Helical" evidence="2">
    <location>
        <begin position="57"/>
        <end position="77"/>
    </location>
</feature>
<dbReference type="InterPro" id="IPR058593">
    <property type="entry name" value="ARB_07466-like_C"/>
</dbReference>
<evidence type="ECO:0000256" key="2">
    <source>
        <dbReference type="SAM" id="Phobius"/>
    </source>
</evidence>
<dbReference type="Pfam" id="PF26571">
    <property type="entry name" value="VldE"/>
    <property type="match status" value="1"/>
</dbReference>
<proteinExistence type="predicted"/>
<keyword evidence="2" id="KW-0472">Membrane</keyword>
<feature type="domain" description="ARB-07466-like C-terminal" evidence="4">
    <location>
        <begin position="266"/>
        <end position="381"/>
    </location>
</feature>
<evidence type="ECO:0000313" key="5">
    <source>
        <dbReference type="EMBL" id="OOC52863.1"/>
    </source>
</evidence>
<dbReference type="EMBL" id="MCOK01000001">
    <property type="protein sequence ID" value="OOC52863.1"/>
    <property type="molecule type" value="Genomic_DNA"/>
</dbReference>
<keyword evidence="2" id="KW-0812">Transmembrane</keyword>
<evidence type="ECO:0000256" key="1">
    <source>
        <dbReference type="SAM" id="MobiDB-lite"/>
    </source>
</evidence>
<reference evidence="6" key="1">
    <citation type="submission" date="2016-08" db="EMBL/GenBank/DDBJ databases">
        <authorList>
            <person name="Tokovenko B."/>
            <person name="Kalinowski J."/>
        </authorList>
    </citation>
    <scope>NUCLEOTIDE SEQUENCE [LARGE SCALE GENOMIC DNA]</scope>
    <source>
        <strain evidence="6">UTMC102</strain>
    </source>
</reference>
<feature type="region of interest" description="Disordered" evidence="1">
    <location>
        <begin position="1"/>
        <end position="51"/>
    </location>
</feature>
<organism evidence="5 6">
    <name type="scientific">Nocardiopsis sinuspersici</name>
    <dbReference type="NCBI Taxonomy" id="501010"/>
    <lineage>
        <taxon>Bacteria</taxon>
        <taxon>Bacillati</taxon>
        <taxon>Actinomycetota</taxon>
        <taxon>Actinomycetes</taxon>
        <taxon>Streptosporangiales</taxon>
        <taxon>Nocardiopsidaceae</taxon>
        <taxon>Nocardiopsis</taxon>
    </lineage>
</organism>
<keyword evidence="2" id="KW-1133">Transmembrane helix</keyword>
<protein>
    <submittedName>
        <fullName evidence="5">Pilus assembly protein TadE</fullName>
    </submittedName>
</protein>
<dbReference type="Pfam" id="PF13400">
    <property type="entry name" value="Tad"/>
    <property type="match status" value="1"/>
</dbReference>
<evidence type="ECO:0000259" key="4">
    <source>
        <dbReference type="Pfam" id="PF26571"/>
    </source>
</evidence>